<dbReference type="Pfam" id="PF00005">
    <property type="entry name" value="ABC_tran"/>
    <property type="match status" value="1"/>
</dbReference>
<feature type="transmembrane region" description="Helical" evidence="7">
    <location>
        <begin position="108"/>
        <end position="134"/>
    </location>
</feature>
<comment type="subcellular location">
    <subcellularLocation>
        <location evidence="1">Membrane</location>
        <topology evidence="1">Multi-pass membrane protein</topology>
    </subcellularLocation>
</comment>
<evidence type="ECO:0000256" key="6">
    <source>
        <dbReference type="ARBA" id="ARBA00023136"/>
    </source>
</evidence>
<keyword evidence="5 7" id="KW-1133">Transmembrane helix</keyword>
<evidence type="ECO:0000256" key="2">
    <source>
        <dbReference type="ARBA" id="ARBA00022692"/>
    </source>
</evidence>
<comment type="caution">
    <text evidence="10">The sequence shown here is derived from an EMBL/GenBank/DDBJ whole genome shotgun (WGS) entry which is preliminary data.</text>
</comment>
<feature type="transmembrane region" description="Helical" evidence="7">
    <location>
        <begin position="196"/>
        <end position="217"/>
    </location>
</feature>
<dbReference type="InterPro" id="IPR039421">
    <property type="entry name" value="Type_1_exporter"/>
</dbReference>
<keyword evidence="3" id="KW-0547">Nucleotide-binding</keyword>
<dbReference type="InterPro" id="IPR017871">
    <property type="entry name" value="ABC_transporter-like_CS"/>
</dbReference>
<dbReference type="PROSITE" id="PS50929">
    <property type="entry name" value="ABC_TM1F"/>
    <property type="match status" value="1"/>
</dbReference>
<evidence type="ECO:0000259" key="9">
    <source>
        <dbReference type="PROSITE" id="PS50929"/>
    </source>
</evidence>
<evidence type="ECO:0000256" key="3">
    <source>
        <dbReference type="ARBA" id="ARBA00022741"/>
    </source>
</evidence>
<dbReference type="InterPro" id="IPR003593">
    <property type="entry name" value="AAA+_ATPase"/>
</dbReference>
<evidence type="ECO:0000313" key="10">
    <source>
        <dbReference type="EMBL" id="MEZ3168498.1"/>
    </source>
</evidence>
<dbReference type="InterPro" id="IPR036640">
    <property type="entry name" value="ABC1_TM_sf"/>
</dbReference>
<feature type="domain" description="ABC transporter" evidence="8">
    <location>
        <begin position="383"/>
        <end position="616"/>
    </location>
</feature>
<dbReference type="InterPro" id="IPR027417">
    <property type="entry name" value="P-loop_NTPase"/>
</dbReference>
<dbReference type="InterPro" id="IPR003439">
    <property type="entry name" value="ABC_transporter-like_ATP-bd"/>
</dbReference>
<evidence type="ECO:0000256" key="7">
    <source>
        <dbReference type="SAM" id="Phobius"/>
    </source>
</evidence>
<dbReference type="RefSeq" id="WP_343777915.1">
    <property type="nucleotide sequence ID" value="NZ_BAAADQ010000006.1"/>
</dbReference>
<dbReference type="InterPro" id="IPR011527">
    <property type="entry name" value="ABC1_TM_dom"/>
</dbReference>
<proteinExistence type="predicted"/>
<evidence type="ECO:0000256" key="1">
    <source>
        <dbReference type="ARBA" id="ARBA00004141"/>
    </source>
</evidence>
<gene>
    <name evidence="10" type="ORF">ABNG02_14330</name>
</gene>
<feature type="transmembrane region" description="Helical" evidence="7">
    <location>
        <begin position="48"/>
        <end position="74"/>
    </location>
</feature>
<dbReference type="EMBL" id="JBEDNW010000008">
    <property type="protein sequence ID" value="MEZ3168498.1"/>
    <property type="molecule type" value="Genomic_DNA"/>
</dbReference>
<sequence>MINVLQDWNERVAGEYFYHPVVILRYMEVTARKKLSAVRDAAQFRPRLGVVIVVLSLITALLEGIGLGFLLPIIEITQSSTAPSDTEGLLGTFVRIYSLIGLPFTLEYLILGVGGVMGVRFGLSFLTAWLRAILGRGYQRHLRKELFDALMYGPIEYIDRHGSDDLLNSLVTETNRSAGIAMAVFNLVEILLRGTIYLLVAAVLAPMLTLIAVVALGTSTLAVRYGLEPAYTAGDDVADANERFQTIAQTSTQGMRDVRLFNMRPSLVDRMQNVLDDYVRDSVRLQRNQAGLKNLNQFTNAVVVFGLVYVGFQYTPLSLGELGVFLFAVFRLSPVVNRINTMTYQLDGQLPHFLRVQSRIQDLREMEVPDAGGDKPVSAVQEVTFDTVSFAYEDERVLDGVSFSVKKGEKIALVGPSGAGKSTIVSLLGRLQTPDSGGILGEDTPINEFDIGQWRERLAVVRQDPFLFDDTLIENVKIGNQDATRREVERACEIAQVTEFLSELPDGYDTELGEDGTRLSGGQKQRVAIARALLKDADVLVLDEATSELDSNIERDVYEGISDRESEYATISIAHDLSTIDDADRIYTLVDGSITEDGTHEQLLSDDGTYAELYATQT</sequence>
<name>A0ABV4IPM0_9EURY</name>
<protein>
    <submittedName>
        <fullName evidence="10">ABC transporter ATP-binding protein</fullName>
    </submittedName>
</protein>
<dbReference type="Pfam" id="PF00664">
    <property type="entry name" value="ABC_membrane"/>
    <property type="match status" value="1"/>
</dbReference>
<accession>A0ABV4IPM0</accession>
<dbReference type="SUPFAM" id="SSF90123">
    <property type="entry name" value="ABC transporter transmembrane region"/>
    <property type="match status" value="1"/>
</dbReference>
<dbReference type="PANTHER" id="PTHR24221">
    <property type="entry name" value="ATP-BINDING CASSETTE SUB-FAMILY B"/>
    <property type="match status" value="1"/>
</dbReference>
<evidence type="ECO:0000313" key="11">
    <source>
        <dbReference type="Proteomes" id="UP001567571"/>
    </source>
</evidence>
<evidence type="ECO:0000259" key="8">
    <source>
        <dbReference type="PROSITE" id="PS50893"/>
    </source>
</evidence>
<dbReference type="PANTHER" id="PTHR24221:SF646">
    <property type="entry name" value="HAEMOLYSIN SECRETION ATP-BINDING PROTEIN"/>
    <property type="match status" value="1"/>
</dbReference>
<keyword evidence="2 7" id="KW-0812">Transmembrane</keyword>
<dbReference type="Gene3D" id="3.40.50.300">
    <property type="entry name" value="P-loop containing nucleotide triphosphate hydrolases"/>
    <property type="match status" value="1"/>
</dbReference>
<dbReference type="SUPFAM" id="SSF52540">
    <property type="entry name" value="P-loop containing nucleoside triphosphate hydrolases"/>
    <property type="match status" value="1"/>
</dbReference>
<reference evidence="10 11" key="1">
    <citation type="submission" date="2024-06" db="EMBL/GenBank/DDBJ databases">
        <title>Halorubrum miltondacostae sp. nov., a potential PHA producer isolated from an inland solar saltern in Rio Maior, Portugal.</title>
        <authorList>
            <person name="Albuquerque L."/>
            <person name="Viver T."/>
            <person name="Barroso C."/>
            <person name="Claudino R."/>
            <person name="Galvan M."/>
            <person name="Simoes G."/>
            <person name="Lobo Da Cunha A."/>
            <person name="Egas C."/>
        </authorList>
    </citation>
    <scope>NUCLEOTIDE SEQUENCE [LARGE SCALE GENOMIC DNA]</scope>
    <source>
        <strain evidence="10 11">DSM 18646</strain>
    </source>
</reference>
<dbReference type="SMART" id="SM00382">
    <property type="entry name" value="AAA"/>
    <property type="match status" value="1"/>
</dbReference>
<evidence type="ECO:0000256" key="5">
    <source>
        <dbReference type="ARBA" id="ARBA00022989"/>
    </source>
</evidence>
<keyword evidence="6 7" id="KW-0472">Membrane</keyword>
<organism evidence="10 11">
    <name type="scientific">Halorubrum ejinorense</name>
    <dbReference type="NCBI Taxonomy" id="425309"/>
    <lineage>
        <taxon>Archaea</taxon>
        <taxon>Methanobacteriati</taxon>
        <taxon>Methanobacteriota</taxon>
        <taxon>Stenosarchaea group</taxon>
        <taxon>Halobacteria</taxon>
        <taxon>Halobacteriales</taxon>
        <taxon>Haloferacaceae</taxon>
        <taxon>Halorubrum</taxon>
    </lineage>
</organism>
<evidence type="ECO:0000256" key="4">
    <source>
        <dbReference type="ARBA" id="ARBA00022840"/>
    </source>
</evidence>
<dbReference type="PROSITE" id="PS50893">
    <property type="entry name" value="ABC_TRANSPORTER_2"/>
    <property type="match status" value="1"/>
</dbReference>
<dbReference type="Gene3D" id="1.20.1560.10">
    <property type="entry name" value="ABC transporter type 1, transmembrane domain"/>
    <property type="match status" value="1"/>
</dbReference>
<dbReference type="GO" id="GO:0005524">
    <property type="term" value="F:ATP binding"/>
    <property type="evidence" value="ECO:0007669"/>
    <property type="project" value="UniProtKB-KW"/>
</dbReference>
<dbReference type="PROSITE" id="PS00211">
    <property type="entry name" value="ABC_TRANSPORTER_1"/>
    <property type="match status" value="1"/>
</dbReference>
<keyword evidence="11" id="KW-1185">Reference proteome</keyword>
<feature type="domain" description="ABC transmembrane type-1" evidence="9">
    <location>
        <begin position="50"/>
        <end position="348"/>
    </location>
</feature>
<dbReference type="Proteomes" id="UP001567571">
    <property type="component" value="Unassembled WGS sequence"/>
</dbReference>
<keyword evidence="4 10" id="KW-0067">ATP-binding</keyword>